<comment type="caution">
    <text evidence="2">The sequence shown here is derived from an EMBL/GenBank/DDBJ whole genome shotgun (WGS) entry which is preliminary data.</text>
</comment>
<feature type="transmembrane region" description="Helical" evidence="1">
    <location>
        <begin position="20"/>
        <end position="41"/>
    </location>
</feature>
<keyword evidence="3" id="KW-1185">Reference proteome</keyword>
<keyword evidence="1" id="KW-1133">Transmembrane helix</keyword>
<dbReference type="EMBL" id="BHXQ01000003">
    <property type="protein sequence ID" value="GCC51345.1"/>
    <property type="molecule type" value="Genomic_DNA"/>
</dbReference>
<evidence type="ECO:0000313" key="3">
    <source>
        <dbReference type="Proteomes" id="UP000288227"/>
    </source>
</evidence>
<gene>
    <name evidence="2" type="ORF">SanaruYs_15700</name>
</gene>
<evidence type="ECO:0000256" key="1">
    <source>
        <dbReference type="SAM" id="Phobius"/>
    </source>
</evidence>
<dbReference type="RefSeq" id="WP_127122012.1">
    <property type="nucleotide sequence ID" value="NZ_BHXQ01000003.1"/>
</dbReference>
<keyword evidence="1" id="KW-0812">Transmembrane</keyword>
<proteinExistence type="predicted"/>
<dbReference type="InterPro" id="IPR005625">
    <property type="entry name" value="PepSY-ass_TM"/>
</dbReference>
<keyword evidence="1" id="KW-0472">Membrane</keyword>
<name>A0A401U8Y5_9BACT</name>
<dbReference type="Pfam" id="PF03929">
    <property type="entry name" value="PepSY_TM"/>
    <property type="match status" value="1"/>
</dbReference>
<protein>
    <submittedName>
        <fullName evidence="2">DNA mismatch repair protein</fullName>
    </submittedName>
</protein>
<feature type="transmembrane region" description="Helical" evidence="1">
    <location>
        <begin position="154"/>
        <end position="176"/>
    </location>
</feature>
<sequence>MSLLENIVKRTRQYRKLHRYIGSVLVIFFFTIAATGVLLGWKKHSGGYILPNTEKGSSANLIDWKSLDTLASAAQLALYRQDSSLNTTIDRMDVRADKGTVKVSFKGNFYEVQIDGATARVLAINLRKSDIIEQIHDGSLLDVAFNSNGGWFKLGYTSILGLGLLILSVSGFWLWYNPKRIRKMK</sequence>
<dbReference type="AlphaFoldDB" id="A0A401U8Y5"/>
<organism evidence="2 3">
    <name type="scientific">Chryseotalea sanaruensis</name>
    <dbReference type="NCBI Taxonomy" id="2482724"/>
    <lineage>
        <taxon>Bacteria</taxon>
        <taxon>Pseudomonadati</taxon>
        <taxon>Bacteroidota</taxon>
        <taxon>Cytophagia</taxon>
        <taxon>Cytophagales</taxon>
        <taxon>Chryseotaleaceae</taxon>
        <taxon>Chryseotalea</taxon>
    </lineage>
</organism>
<dbReference type="Proteomes" id="UP000288227">
    <property type="component" value="Unassembled WGS sequence"/>
</dbReference>
<reference evidence="2 3" key="1">
    <citation type="submission" date="2018-11" db="EMBL/GenBank/DDBJ databases">
        <title>Chryseotalea sanarue gen. nov., sp., nov., a member of the family Cytophagaceae, isolated from a brackish lake in Hamamatsu Japan.</title>
        <authorList>
            <person name="Maejima Y."/>
            <person name="Iino T."/>
            <person name="Muraguchi Y."/>
            <person name="Fukuda K."/>
            <person name="Ohkuma M."/>
            <person name="Moriuchi R."/>
            <person name="Dohra H."/>
            <person name="Kimbara K."/>
            <person name="Shintani M."/>
        </authorList>
    </citation>
    <scope>NUCLEOTIDE SEQUENCE [LARGE SCALE GENOMIC DNA]</scope>
    <source>
        <strain evidence="2 3">Ys</strain>
    </source>
</reference>
<evidence type="ECO:0000313" key="2">
    <source>
        <dbReference type="EMBL" id="GCC51345.1"/>
    </source>
</evidence>
<accession>A0A401U8Y5</accession>
<dbReference type="OrthoDB" id="271465at2"/>